<dbReference type="AlphaFoldDB" id="A0A0E2Z5X6"/>
<evidence type="ECO:0000313" key="4">
    <source>
        <dbReference type="EMBL" id="KFI20804.1"/>
    </source>
</evidence>
<reference evidence="4 5" key="1">
    <citation type="submission" date="2014-07" db="EMBL/GenBank/DDBJ databases">
        <title>Comparative analysis of Nitrosococcus oceani genome inventories of strains from Pacific and Atlantic gyres.</title>
        <authorList>
            <person name="Lim C.K."/>
            <person name="Wang L."/>
            <person name="Sayavedra-Soto L.A."/>
            <person name="Klotz M.G."/>
        </authorList>
    </citation>
    <scope>NUCLEOTIDE SEQUENCE [LARGE SCALE GENOMIC DNA]</scope>
    <source>
        <strain evidence="4 5">C-27</strain>
    </source>
</reference>
<name>A0A0E2Z5X6_9GAMM</name>
<dbReference type="Gene3D" id="1.10.357.10">
    <property type="entry name" value="Tetracycline Repressor, domain 2"/>
    <property type="match status" value="1"/>
</dbReference>
<dbReference type="Pfam" id="PF17932">
    <property type="entry name" value="TetR_C_24"/>
    <property type="match status" value="1"/>
</dbReference>
<dbReference type="InterPro" id="IPR050109">
    <property type="entry name" value="HTH-type_TetR-like_transc_reg"/>
</dbReference>
<protein>
    <submittedName>
        <fullName evidence="4">TetR family transcriptional regulator</fullName>
    </submittedName>
</protein>
<dbReference type="InterPro" id="IPR036271">
    <property type="entry name" value="Tet_transcr_reg_TetR-rel_C_sf"/>
</dbReference>
<dbReference type="PANTHER" id="PTHR30328:SF54">
    <property type="entry name" value="HTH-TYPE TRANSCRIPTIONAL REPRESSOR SCO4008"/>
    <property type="match status" value="1"/>
</dbReference>
<dbReference type="OrthoDB" id="5816932at2"/>
<dbReference type="GO" id="GO:0003677">
    <property type="term" value="F:DNA binding"/>
    <property type="evidence" value="ECO:0007669"/>
    <property type="project" value="UniProtKB-UniRule"/>
</dbReference>
<comment type="caution">
    <text evidence="4">The sequence shown here is derived from an EMBL/GenBank/DDBJ whole genome shotgun (WGS) entry which is preliminary data.</text>
</comment>
<dbReference type="InterPro" id="IPR001647">
    <property type="entry name" value="HTH_TetR"/>
</dbReference>
<dbReference type="Proteomes" id="UP000028839">
    <property type="component" value="Unassembled WGS sequence"/>
</dbReference>
<dbReference type="PROSITE" id="PS50977">
    <property type="entry name" value="HTH_TETR_2"/>
    <property type="match status" value="1"/>
</dbReference>
<gene>
    <name evidence="4" type="ORF">IB75_01005</name>
</gene>
<dbReference type="Pfam" id="PF00440">
    <property type="entry name" value="TetR_N"/>
    <property type="match status" value="1"/>
</dbReference>
<dbReference type="Gene3D" id="1.10.10.60">
    <property type="entry name" value="Homeodomain-like"/>
    <property type="match status" value="1"/>
</dbReference>
<accession>A0A0E2Z5X6</accession>
<dbReference type="SUPFAM" id="SSF46689">
    <property type="entry name" value="Homeodomain-like"/>
    <property type="match status" value="1"/>
</dbReference>
<dbReference type="InterPro" id="IPR041490">
    <property type="entry name" value="KstR2_TetR_C"/>
</dbReference>
<dbReference type="HOGENOM" id="CLU_069356_12_8_6"/>
<feature type="DNA-binding region" description="H-T-H motif" evidence="2">
    <location>
        <begin position="39"/>
        <end position="58"/>
    </location>
</feature>
<dbReference type="PANTHER" id="PTHR30328">
    <property type="entry name" value="TRANSCRIPTIONAL REPRESSOR"/>
    <property type="match status" value="1"/>
</dbReference>
<evidence type="ECO:0000313" key="5">
    <source>
        <dbReference type="Proteomes" id="UP000028839"/>
    </source>
</evidence>
<sequence>MIKRSASRDQDTQTSGQGREAILSAAKIQFAEQGYHGTTLSLIAAHAKVCKANIFHHFGSKEGLYLAVLKDYCEQLSPLRGGRSISAPTCREQLRQFAQIHLENMFNEPGAVQLFLRELLAQDSHRKEMLAKGVLEGNFARLVQMVREGQAAGEIRSTIDPAVLAVALLGADVFFFMARDVFQHFRDVSFAEGVEDYSKALSEILLTGCLVERD</sequence>
<proteinExistence type="predicted"/>
<evidence type="ECO:0000256" key="1">
    <source>
        <dbReference type="ARBA" id="ARBA00023125"/>
    </source>
</evidence>
<keyword evidence="1 2" id="KW-0238">DNA-binding</keyword>
<dbReference type="EMBL" id="JPGN01000008">
    <property type="protein sequence ID" value="KFI20804.1"/>
    <property type="molecule type" value="Genomic_DNA"/>
</dbReference>
<evidence type="ECO:0000256" key="2">
    <source>
        <dbReference type="PROSITE-ProRule" id="PRU00335"/>
    </source>
</evidence>
<evidence type="ECO:0000259" key="3">
    <source>
        <dbReference type="PROSITE" id="PS50977"/>
    </source>
</evidence>
<feature type="domain" description="HTH tetR-type" evidence="3">
    <location>
        <begin position="16"/>
        <end position="76"/>
    </location>
</feature>
<organism evidence="4 5">
    <name type="scientific">Nitrosococcus oceani C-27</name>
    <dbReference type="NCBI Taxonomy" id="314279"/>
    <lineage>
        <taxon>Bacteria</taxon>
        <taxon>Pseudomonadati</taxon>
        <taxon>Pseudomonadota</taxon>
        <taxon>Gammaproteobacteria</taxon>
        <taxon>Chromatiales</taxon>
        <taxon>Chromatiaceae</taxon>
        <taxon>Nitrosococcus</taxon>
    </lineage>
</organism>
<dbReference type="SUPFAM" id="SSF48498">
    <property type="entry name" value="Tetracyclin repressor-like, C-terminal domain"/>
    <property type="match status" value="1"/>
</dbReference>
<dbReference type="PRINTS" id="PR00455">
    <property type="entry name" value="HTHTETR"/>
</dbReference>
<dbReference type="InterPro" id="IPR009057">
    <property type="entry name" value="Homeodomain-like_sf"/>
</dbReference>